<keyword evidence="3" id="KW-1185">Reference proteome</keyword>
<feature type="domain" description="Secretion system C-terminal sorting" evidence="1">
    <location>
        <begin position="584"/>
        <end position="654"/>
    </location>
</feature>
<sequence length="657" mass="71217">MKKKLFSLPSSMYREASSNRIKTKHPKRTSMKHLLLSITLLSLTTVAIAQTPVVKWDKTFGVGGAVKAVPSKDGGYLLAGQSGSNAAFDKTEDSRGGIDYWIIKIDKSGNKQWDKTFGGTADDVLTVAASTSDGGYIIAGNSKSGSGGDKTEPVKPGKQTPQDIWIVKIDALGNKQWDRTIGTNQPDGIIGIHEAVGGGYLLVGPTYGPPSGDKTASSVGGDNFVEEWIVKLAPNGLILWDKVVGTGGLCRPVTSQILADGGLLIGNVTTYEGYNDWFNMMRVDANGNKMWFKQLGGQISLAECLEIKQSLDGGFLLGGSISGPANGDQSQSASGLDYWIVKTDSSLNKIWDRVLGSIDTGDDYNPVGYDLFYSLIETPDKGVIAVGMSDFGDRGKDKTEPGYGSSDIWAIRLDSNGTTKWDKTIGGIEADVAYSIIPASDGGYLLAGYSRSPKNIYKSEDPKGINDMWVLKLVEEQPPLPVILKSFTAAKENENAALIWQTTSETNSDYFEIQHSLDGKAWTNLTKVHAQGESKKLNVYHYTHTTPVLGSDNLYRLKMVDADGSFAYSKIRHVQFGAEFTVSVYPNPAVENIHLKARDWSKVNGVQVLDNQGKLLYSSGDKPSVDINIKSFTPGLYFVKVTLVDGIEITRKIAIRQ</sequence>
<dbReference type="Pfam" id="PF18962">
    <property type="entry name" value="Por_Secre_tail"/>
    <property type="match status" value="1"/>
</dbReference>
<accession>A0ABX7I5P0</accession>
<dbReference type="RefSeq" id="WP_204663703.1">
    <property type="nucleotide sequence ID" value="NZ_CP056775.1"/>
</dbReference>
<evidence type="ECO:0000313" key="2">
    <source>
        <dbReference type="EMBL" id="QRR01412.1"/>
    </source>
</evidence>
<name>A0ABX7I5P0_9BACT</name>
<evidence type="ECO:0000313" key="3">
    <source>
        <dbReference type="Proteomes" id="UP000612680"/>
    </source>
</evidence>
<dbReference type="EMBL" id="CP056775">
    <property type="protein sequence ID" value="QRR01412.1"/>
    <property type="molecule type" value="Genomic_DNA"/>
</dbReference>
<dbReference type="InterPro" id="IPR026444">
    <property type="entry name" value="Secre_tail"/>
</dbReference>
<reference evidence="2 3" key="1">
    <citation type="submission" date="2020-06" db="EMBL/GenBank/DDBJ databases">
        <title>Dyadobacter sandarakinus sp. nov., isolated from the soil of the Arctic Yellow River Station.</title>
        <authorList>
            <person name="Zhang Y."/>
            <person name="Peng F."/>
        </authorList>
    </citation>
    <scope>NUCLEOTIDE SEQUENCE [LARGE SCALE GENOMIC DNA]</scope>
    <source>
        <strain evidence="2 3">Q3-56</strain>
    </source>
</reference>
<dbReference type="PANTHER" id="PTHR42754">
    <property type="entry name" value="ENDOGLUCANASE"/>
    <property type="match status" value="1"/>
</dbReference>
<dbReference type="PANTHER" id="PTHR42754:SF1">
    <property type="entry name" value="LIPOPROTEIN"/>
    <property type="match status" value="1"/>
</dbReference>
<dbReference type="NCBIfam" id="TIGR04183">
    <property type="entry name" value="Por_Secre_tail"/>
    <property type="match status" value="1"/>
</dbReference>
<organism evidence="2 3">
    <name type="scientific">Dyadobacter sandarakinus</name>
    <dbReference type="NCBI Taxonomy" id="2747268"/>
    <lineage>
        <taxon>Bacteria</taxon>
        <taxon>Pseudomonadati</taxon>
        <taxon>Bacteroidota</taxon>
        <taxon>Cytophagia</taxon>
        <taxon>Cytophagales</taxon>
        <taxon>Spirosomataceae</taxon>
        <taxon>Dyadobacter</taxon>
    </lineage>
</organism>
<evidence type="ECO:0000259" key="1">
    <source>
        <dbReference type="Pfam" id="PF18962"/>
    </source>
</evidence>
<dbReference type="Proteomes" id="UP000612680">
    <property type="component" value="Chromosome"/>
</dbReference>
<gene>
    <name evidence="2" type="ORF">HWI92_11105</name>
</gene>
<protein>
    <submittedName>
        <fullName evidence="2">T9SS type A sorting domain-containing protein</fullName>
    </submittedName>
</protein>
<proteinExistence type="predicted"/>